<dbReference type="InterPro" id="IPR010917">
    <property type="entry name" value="TonB_rcpt_CS"/>
</dbReference>
<feature type="signal peptide" evidence="17">
    <location>
        <begin position="1"/>
        <end position="24"/>
    </location>
</feature>
<dbReference type="PROSITE" id="PS01156">
    <property type="entry name" value="TONB_DEPENDENT_REC_2"/>
    <property type="match status" value="1"/>
</dbReference>
<evidence type="ECO:0000256" key="9">
    <source>
        <dbReference type="ARBA" id="ARBA00023065"/>
    </source>
</evidence>
<dbReference type="GO" id="GO:0038023">
    <property type="term" value="F:signaling receptor activity"/>
    <property type="evidence" value="ECO:0007669"/>
    <property type="project" value="InterPro"/>
</dbReference>
<reference evidence="19 20" key="1">
    <citation type="submission" date="2015-01" db="EMBL/GenBank/DDBJ databases">
        <title>Draft Genome Sequence of the Biocontrol and Plant Growth-Promoting Rhizobacteria (PGPR) Pseudomonas fluorescens UM270.</title>
        <authorList>
            <person name="Hernandez-Salmeron J.E."/>
            <person name="Santoyo G."/>
            <person name="Moreno-Hagelsieb G."/>
            <person name="Hernandez-Leon R."/>
        </authorList>
    </citation>
    <scope>NUCLEOTIDE SEQUENCE [LARGE SCALE GENOMIC DNA]</scope>
    <source>
        <strain evidence="19 20">UM270</strain>
    </source>
</reference>
<keyword evidence="13 14" id="KW-0998">Cell outer membrane</keyword>
<evidence type="ECO:0000256" key="2">
    <source>
        <dbReference type="ARBA" id="ARBA00009810"/>
    </source>
</evidence>
<dbReference type="NCBIfam" id="TIGR01783">
    <property type="entry name" value="TonB-siderophor"/>
    <property type="match status" value="1"/>
</dbReference>
<dbReference type="PANTHER" id="PTHR32552">
    <property type="entry name" value="FERRICHROME IRON RECEPTOR-RELATED"/>
    <property type="match status" value="1"/>
</dbReference>
<evidence type="ECO:0000256" key="6">
    <source>
        <dbReference type="ARBA" id="ARBA00022692"/>
    </source>
</evidence>
<keyword evidence="11 14" id="KW-0472">Membrane</keyword>
<keyword evidence="7 17" id="KW-0732">Signal</keyword>
<comment type="caution">
    <text evidence="19">The sequence shown here is derived from an EMBL/GenBank/DDBJ whole genome shotgun (WGS) entry which is preliminary data.</text>
</comment>
<sequence length="799" mass="85247">MRSTSFLAALAVLPLAMAAAKAHAVALDVPAQRLDAALTDFAEQADVRLLYDAGLTRGSGVVPALKGDYSVVDGLQRLLAGSGLTFQTGDDGTFTLVPLPEQGVLDLGSITISGTAEGRVDLPAEYAGGEAARGARIGVLGNQDMQDVPFAFSSYTSELIEKRQAQTLADVLASDPGVRQSFGFGNFSQVFVVRGFQLFSDDIAFNGLYGILPRQIISTESVERVEVFKGANAFVNGVSPSGSGVGGAINVVSKRAEDTPTRGATLDYASDSRVGGHLDLGQRFGEDNRFGVRVNLAQREGETAVDDEHSRFSLATLGLDYRGDDLRLSADVGYQKQRVNEGRSVVYLTTTGPTSTLNGKTPSAPDSDHNYAQPWSWSQLEDTYGMFSAEYDLSPRWTAYLSAGGKYTRENGVYASNYVYGKNGDARIGRLYSPLDQETLSAVTGLRGELMSGPVSHRINLAANGIWQEKRNAFESTAAGSRGFGNLYAGQPVAEPPATSISGDIHDPDTVAKVQNRSLAVSDTLGFLDDRVLLTLGLRRQSIGADAWSAASGARTASYQESITTPAYGLVIKPTEYLSLYANRVESLQQGPTAPVAALNNGEMFAPYRSKQTEVGAKLDWGTFGGSLSLFRIEQPQGVLGGDGYYRVDAEQRNRGVELSVFGEPLDGLRLLSGATWTKAELRGTAGGRDDGNQAVGVPLFQFNLGADWDVPGLPGVSLNGLLLRTGGQFVDSANEYSIPAWTRVDLGARYRTHLDGRALTLNAMLENVADENYWASANGGYLTQGAPRTLKVSATVDF</sequence>
<evidence type="ECO:0000256" key="8">
    <source>
        <dbReference type="ARBA" id="ARBA00023004"/>
    </source>
</evidence>
<dbReference type="InterPro" id="IPR036942">
    <property type="entry name" value="Beta-barrel_TonB_sf"/>
</dbReference>
<dbReference type="Gene3D" id="2.170.130.10">
    <property type="entry name" value="TonB-dependent receptor, plug domain"/>
    <property type="match status" value="1"/>
</dbReference>
<evidence type="ECO:0000256" key="17">
    <source>
        <dbReference type="SAM" id="SignalP"/>
    </source>
</evidence>
<dbReference type="SMART" id="SM00965">
    <property type="entry name" value="STN"/>
    <property type="match status" value="1"/>
</dbReference>
<protein>
    <submittedName>
        <fullName evidence="19">TonB-dependent receptor</fullName>
    </submittedName>
</protein>
<dbReference type="PATRIC" id="fig|294.124.peg.4377"/>
<evidence type="ECO:0000256" key="1">
    <source>
        <dbReference type="ARBA" id="ARBA00004571"/>
    </source>
</evidence>
<evidence type="ECO:0000256" key="11">
    <source>
        <dbReference type="ARBA" id="ARBA00023136"/>
    </source>
</evidence>
<dbReference type="SUPFAM" id="SSF56935">
    <property type="entry name" value="Porins"/>
    <property type="match status" value="1"/>
</dbReference>
<dbReference type="Proteomes" id="UP000032101">
    <property type="component" value="Unassembled WGS sequence"/>
</dbReference>
<dbReference type="Pfam" id="PF07715">
    <property type="entry name" value="Plug"/>
    <property type="match status" value="1"/>
</dbReference>
<evidence type="ECO:0000256" key="10">
    <source>
        <dbReference type="ARBA" id="ARBA00023077"/>
    </source>
</evidence>
<dbReference type="InterPro" id="IPR039426">
    <property type="entry name" value="TonB-dep_rcpt-like"/>
</dbReference>
<dbReference type="EMBL" id="JXNZ01000241">
    <property type="protein sequence ID" value="KIQ57370.1"/>
    <property type="molecule type" value="Genomic_DNA"/>
</dbReference>
<name>A0A0D0MPM6_PSEFL</name>
<dbReference type="Gene3D" id="2.40.170.20">
    <property type="entry name" value="TonB-dependent receptor, beta-barrel domain"/>
    <property type="match status" value="1"/>
</dbReference>
<evidence type="ECO:0000256" key="5">
    <source>
        <dbReference type="ARBA" id="ARBA00022496"/>
    </source>
</evidence>
<keyword evidence="3 14" id="KW-0813">Transport</keyword>
<dbReference type="GO" id="GO:0009279">
    <property type="term" value="C:cell outer membrane"/>
    <property type="evidence" value="ECO:0007669"/>
    <property type="project" value="UniProtKB-SubCell"/>
</dbReference>
<evidence type="ECO:0000256" key="3">
    <source>
        <dbReference type="ARBA" id="ARBA00022448"/>
    </source>
</evidence>
<evidence type="ECO:0000256" key="7">
    <source>
        <dbReference type="ARBA" id="ARBA00022729"/>
    </source>
</evidence>
<keyword evidence="9" id="KW-0406">Ion transport</keyword>
<dbReference type="PROSITE" id="PS52016">
    <property type="entry name" value="TONB_DEPENDENT_REC_3"/>
    <property type="match status" value="1"/>
</dbReference>
<keyword evidence="8" id="KW-0408">Iron</keyword>
<evidence type="ECO:0000256" key="16">
    <source>
        <dbReference type="RuleBase" id="RU003357"/>
    </source>
</evidence>
<feature type="short sequence motif" description="TonB C-terminal box" evidence="15">
    <location>
        <begin position="782"/>
        <end position="799"/>
    </location>
</feature>
<keyword evidence="10 16" id="KW-0798">TonB box</keyword>
<comment type="subcellular location">
    <subcellularLocation>
        <location evidence="1 14">Cell outer membrane</location>
        <topology evidence="1 14">Multi-pass membrane protein</topology>
    </subcellularLocation>
</comment>
<accession>A0A0D0MPM6</accession>
<dbReference type="Pfam" id="PF00593">
    <property type="entry name" value="TonB_dep_Rec_b-barrel"/>
    <property type="match status" value="1"/>
</dbReference>
<proteinExistence type="inferred from homology"/>
<dbReference type="PANTHER" id="PTHR32552:SF82">
    <property type="entry name" value="FCUA PROTEIN"/>
    <property type="match status" value="1"/>
</dbReference>
<evidence type="ECO:0000256" key="4">
    <source>
        <dbReference type="ARBA" id="ARBA00022452"/>
    </source>
</evidence>
<evidence type="ECO:0000256" key="12">
    <source>
        <dbReference type="ARBA" id="ARBA00023170"/>
    </source>
</evidence>
<feature type="domain" description="Secretin/TonB short N-terminal" evidence="18">
    <location>
        <begin position="47"/>
        <end position="99"/>
    </location>
</feature>
<evidence type="ECO:0000313" key="20">
    <source>
        <dbReference type="Proteomes" id="UP000032101"/>
    </source>
</evidence>
<organism evidence="19 20">
    <name type="scientific">Pseudomonas fluorescens</name>
    <dbReference type="NCBI Taxonomy" id="294"/>
    <lineage>
        <taxon>Bacteria</taxon>
        <taxon>Pseudomonadati</taxon>
        <taxon>Pseudomonadota</taxon>
        <taxon>Gammaproteobacteria</taxon>
        <taxon>Pseudomonadales</taxon>
        <taxon>Pseudomonadaceae</taxon>
        <taxon>Pseudomonas</taxon>
    </lineage>
</organism>
<gene>
    <name evidence="19" type="ORF">RL74_21250</name>
</gene>
<comment type="similarity">
    <text evidence="2 14 16">Belongs to the TonB-dependent receptor family.</text>
</comment>
<dbReference type="InterPro" id="IPR037066">
    <property type="entry name" value="Plug_dom_sf"/>
</dbReference>
<dbReference type="GO" id="GO:0015344">
    <property type="term" value="F:siderophore uptake transmembrane transporter activity"/>
    <property type="evidence" value="ECO:0007669"/>
    <property type="project" value="TreeGrafter"/>
</dbReference>
<dbReference type="InterPro" id="IPR012910">
    <property type="entry name" value="Plug_dom"/>
</dbReference>
<dbReference type="InterPro" id="IPR011662">
    <property type="entry name" value="Secretin/TonB_short_N"/>
</dbReference>
<keyword evidence="12 19" id="KW-0675">Receptor</keyword>
<dbReference type="GO" id="GO:0015891">
    <property type="term" value="P:siderophore transport"/>
    <property type="evidence" value="ECO:0007669"/>
    <property type="project" value="InterPro"/>
</dbReference>
<dbReference type="Gene3D" id="3.55.50.30">
    <property type="match status" value="1"/>
</dbReference>
<keyword evidence="6 14" id="KW-0812">Transmembrane</keyword>
<evidence type="ECO:0000313" key="19">
    <source>
        <dbReference type="EMBL" id="KIQ57370.1"/>
    </source>
</evidence>
<evidence type="ECO:0000256" key="13">
    <source>
        <dbReference type="ARBA" id="ARBA00023237"/>
    </source>
</evidence>
<dbReference type="CDD" id="cd01347">
    <property type="entry name" value="ligand_gated_channel"/>
    <property type="match status" value="1"/>
</dbReference>
<dbReference type="AlphaFoldDB" id="A0A0D0MPM6"/>
<evidence type="ECO:0000259" key="18">
    <source>
        <dbReference type="SMART" id="SM00965"/>
    </source>
</evidence>
<dbReference type="InterPro" id="IPR000531">
    <property type="entry name" value="Beta-barrel_TonB"/>
</dbReference>
<dbReference type="OrthoDB" id="8732650at2"/>
<evidence type="ECO:0000256" key="14">
    <source>
        <dbReference type="PROSITE-ProRule" id="PRU01360"/>
    </source>
</evidence>
<dbReference type="InterPro" id="IPR010105">
    <property type="entry name" value="TonB_sidphr_rcpt"/>
</dbReference>
<feature type="chain" id="PRO_5002228263" evidence="17">
    <location>
        <begin position="25"/>
        <end position="799"/>
    </location>
</feature>
<keyword evidence="4 14" id="KW-1134">Transmembrane beta strand</keyword>
<dbReference type="RefSeq" id="WP_042731768.1">
    <property type="nucleotide sequence ID" value="NZ_JXNZ01000241.1"/>
</dbReference>
<keyword evidence="5" id="KW-0410">Iron transport</keyword>
<evidence type="ECO:0000256" key="15">
    <source>
        <dbReference type="PROSITE-ProRule" id="PRU10144"/>
    </source>
</evidence>